<feature type="domain" description="Peptidase S1" evidence="4">
    <location>
        <begin position="17"/>
        <end position="274"/>
    </location>
</feature>
<dbReference type="InterPro" id="IPR009003">
    <property type="entry name" value="Peptidase_S1_PA"/>
</dbReference>
<dbReference type="PRINTS" id="PR00722">
    <property type="entry name" value="CHYMOTRYPSIN"/>
</dbReference>
<evidence type="ECO:0000256" key="1">
    <source>
        <dbReference type="ARBA" id="ARBA00007664"/>
    </source>
</evidence>
<dbReference type="Proteomes" id="UP000095039">
    <property type="component" value="Unassembled WGS sequence"/>
</dbReference>
<dbReference type="Pfam" id="PF00089">
    <property type="entry name" value="Trypsin"/>
    <property type="match status" value="1"/>
</dbReference>
<comment type="similarity">
    <text evidence="1">Belongs to the peptidase S1 family.</text>
</comment>
<keyword evidence="3" id="KW-0720">Serine protease</keyword>
<dbReference type="PROSITE" id="PS00135">
    <property type="entry name" value="TRYPSIN_SER"/>
    <property type="match status" value="1"/>
</dbReference>
<dbReference type="GO" id="GO:0004252">
    <property type="term" value="F:serine-type endopeptidase activity"/>
    <property type="evidence" value="ECO:0007669"/>
    <property type="project" value="InterPro"/>
</dbReference>
<dbReference type="SUPFAM" id="SSF50494">
    <property type="entry name" value="Trypsin-like serine proteases"/>
    <property type="match status" value="1"/>
</dbReference>
<gene>
    <name evidence="5" type="ORF">A1OK_12950</name>
</gene>
<dbReference type="PANTHER" id="PTHR24276:SF91">
    <property type="entry name" value="AT26814P-RELATED"/>
    <property type="match status" value="1"/>
</dbReference>
<accession>A0A1E5C3T1</accession>
<dbReference type="SMART" id="SM00020">
    <property type="entry name" value="Tryp_SPc"/>
    <property type="match status" value="1"/>
</dbReference>
<protein>
    <submittedName>
        <fullName evidence="5">Serine endopeptidase</fullName>
    </submittedName>
</protein>
<evidence type="ECO:0000256" key="3">
    <source>
        <dbReference type="RuleBase" id="RU363034"/>
    </source>
</evidence>
<keyword evidence="3" id="KW-0378">Hydrolase</keyword>
<evidence type="ECO:0000259" key="4">
    <source>
        <dbReference type="PROSITE" id="PS50240"/>
    </source>
</evidence>
<dbReference type="InterPro" id="IPR001314">
    <property type="entry name" value="Peptidase_S1A"/>
</dbReference>
<dbReference type="Gene3D" id="2.40.10.10">
    <property type="entry name" value="Trypsin-like serine proteases"/>
    <property type="match status" value="1"/>
</dbReference>
<comment type="caution">
    <text evidence="5">The sequence shown here is derived from an EMBL/GenBank/DDBJ whole genome shotgun (WGS) entry which is preliminary data.</text>
</comment>
<dbReference type="AlphaFoldDB" id="A0A1E5C3T1"/>
<keyword evidence="6" id="KW-1185">Reference proteome</keyword>
<dbReference type="PROSITE" id="PS50240">
    <property type="entry name" value="TRYPSIN_DOM"/>
    <property type="match status" value="1"/>
</dbReference>
<evidence type="ECO:0000313" key="6">
    <source>
        <dbReference type="Proteomes" id="UP000095039"/>
    </source>
</evidence>
<name>A0A1E5C3T1_9GAMM</name>
<dbReference type="CDD" id="cd00190">
    <property type="entry name" value="Tryp_SPc"/>
    <property type="match status" value="1"/>
</dbReference>
<dbReference type="EMBL" id="AJWN02000075">
    <property type="protein sequence ID" value="OEE59842.1"/>
    <property type="molecule type" value="Genomic_DNA"/>
</dbReference>
<keyword evidence="3" id="KW-0645">Protease</keyword>
<keyword evidence="2" id="KW-1015">Disulfide bond</keyword>
<evidence type="ECO:0000313" key="5">
    <source>
        <dbReference type="EMBL" id="OEE59842.1"/>
    </source>
</evidence>
<dbReference type="InterPro" id="IPR043504">
    <property type="entry name" value="Peptidase_S1_PA_chymotrypsin"/>
</dbReference>
<organism evidence="5 6">
    <name type="scientific">Enterovibrio norvegicus FF-454</name>
    <dbReference type="NCBI Taxonomy" id="1185651"/>
    <lineage>
        <taxon>Bacteria</taxon>
        <taxon>Pseudomonadati</taxon>
        <taxon>Pseudomonadota</taxon>
        <taxon>Gammaproteobacteria</taxon>
        <taxon>Vibrionales</taxon>
        <taxon>Vibrionaceae</taxon>
        <taxon>Enterovibrio</taxon>
    </lineage>
</organism>
<dbReference type="PROSITE" id="PS00134">
    <property type="entry name" value="TRYPSIN_HIS"/>
    <property type="match status" value="1"/>
</dbReference>
<dbReference type="InterPro" id="IPR018114">
    <property type="entry name" value="TRYPSIN_HIS"/>
</dbReference>
<dbReference type="InterPro" id="IPR001254">
    <property type="entry name" value="Trypsin_dom"/>
</dbReference>
<proteinExistence type="inferred from homology"/>
<evidence type="ECO:0000256" key="2">
    <source>
        <dbReference type="ARBA" id="ARBA00023157"/>
    </source>
</evidence>
<dbReference type="InterPro" id="IPR033116">
    <property type="entry name" value="TRYPSIN_SER"/>
</dbReference>
<dbReference type="InterPro" id="IPR050430">
    <property type="entry name" value="Peptidase_S1"/>
</dbReference>
<sequence length="326" mass="34099">MFFLPFLTHGAERSPHVVGGSSAEIADAPWQAFVRIGNSYCGGVVIADDWVLTAAHCLDTADENDPFELASANTVSVYTGTAQLYGSDFANYQSTVDSIYANSSYDKKTLANDIALIKLSAPLHANASSVVLASTSVQTAVDATADLSQQDLQLTGWGYIDANRSTSTTALQKATLSTVSDASCASSWGTTLTDVSGYQTKYFCAQVSGKGACNGDSGGPLVWFDPSRAADSDGGATLVGIVSFGVNFQCAAAAFPDVYTQVSSYTNWISSCQNGSCASNSSQVVTVSPSSSGGGGEVGLSALLWLFVIIVFRRYFLRDLLCSNNP</sequence>
<reference evidence="5 6" key="1">
    <citation type="journal article" date="2012" name="Science">
        <title>Ecological populations of bacteria act as socially cohesive units of antibiotic production and resistance.</title>
        <authorList>
            <person name="Cordero O.X."/>
            <person name="Wildschutte H."/>
            <person name="Kirkup B."/>
            <person name="Proehl S."/>
            <person name="Ngo L."/>
            <person name="Hussain F."/>
            <person name="Le Roux F."/>
            <person name="Mincer T."/>
            <person name="Polz M.F."/>
        </authorList>
    </citation>
    <scope>NUCLEOTIDE SEQUENCE [LARGE SCALE GENOMIC DNA]</scope>
    <source>
        <strain evidence="5 6">FF-454</strain>
    </source>
</reference>
<dbReference type="PANTHER" id="PTHR24276">
    <property type="entry name" value="POLYSERASE-RELATED"/>
    <property type="match status" value="1"/>
</dbReference>
<dbReference type="FunFam" id="2.40.10.10:FF:000068">
    <property type="entry name" value="transmembrane protease serine 2"/>
    <property type="match status" value="1"/>
</dbReference>
<dbReference type="GO" id="GO:0006508">
    <property type="term" value="P:proteolysis"/>
    <property type="evidence" value="ECO:0007669"/>
    <property type="project" value="UniProtKB-KW"/>
</dbReference>